<keyword evidence="6" id="KW-1185">Reference proteome</keyword>
<accession>A0A1E5UDA2</accession>
<dbReference type="Pfam" id="PF02348">
    <property type="entry name" value="CTP_transf_3"/>
    <property type="match status" value="1"/>
</dbReference>
<dbReference type="Proteomes" id="UP000095601">
    <property type="component" value="Unassembled WGS sequence"/>
</dbReference>
<dbReference type="SUPFAM" id="SSF53448">
    <property type="entry name" value="Nucleotide-diphospho-sugar transferases"/>
    <property type="match status" value="1"/>
</dbReference>
<evidence type="ECO:0000256" key="1">
    <source>
        <dbReference type="ARBA" id="ARBA00022679"/>
    </source>
</evidence>
<dbReference type="HAMAP" id="MF_00057">
    <property type="entry name" value="KdsB"/>
    <property type="match status" value="1"/>
</dbReference>
<comment type="subcellular location">
    <subcellularLocation>
        <location evidence="4">Cytoplasm</location>
    </subcellularLocation>
</comment>
<dbReference type="InterPro" id="IPR003329">
    <property type="entry name" value="Cytidylyl_trans"/>
</dbReference>
<evidence type="ECO:0000256" key="3">
    <source>
        <dbReference type="ARBA" id="ARBA00022985"/>
    </source>
</evidence>
<dbReference type="NCBIfam" id="TIGR00466">
    <property type="entry name" value="kdsB"/>
    <property type="match status" value="1"/>
</dbReference>
<dbReference type="GO" id="GO:0005829">
    <property type="term" value="C:cytosol"/>
    <property type="evidence" value="ECO:0007669"/>
    <property type="project" value="TreeGrafter"/>
</dbReference>
<dbReference type="Gene3D" id="3.90.550.10">
    <property type="entry name" value="Spore Coat Polysaccharide Biosynthesis Protein SpsA, Chain A"/>
    <property type="match status" value="1"/>
</dbReference>
<dbReference type="GO" id="GO:0033468">
    <property type="term" value="P:CMP-keto-3-deoxy-D-manno-octulosonic acid biosynthetic process"/>
    <property type="evidence" value="ECO:0007669"/>
    <property type="project" value="UniProtKB-UniRule"/>
</dbReference>
<dbReference type="PATRIC" id="fig|237258.4.peg.280"/>
<keyword evidence="1 4" id="KW-0808">Transferase</keyword>
<dbReference type="NCBIfam" id="NF003952">
    <property type="entry name" value="PRK05450.1-5"/>
    <property type="match status" value="1"/>
</dbReference>
<dbReference type="UniPathway" id="UPA00358">
    <property type="reaction ID" value="UER00476"/>
</dbReference>
<comment type="caution">
    <text evidence="5">The sequence shown here is derived from an EMBL/GenBank/DDBJ whole genome shotgun (WGS) entry which is preliminary data.</text>
</comment>
<dbReference type="AlphaFoldDB" id="A0A1E5UDA2"/>
<proteinExistence type="inferred from homology"/>
<comment type="pathway">
    <text evidence="4">Nucleotide-sugar biosynthesis; CMP-3-deoxy-D-manno-octulosonate biosynthesis; CMP-3-deoxy-D-manno-octulosonate from 3-deoxy-D-manno-octulosonate and CTP: step 1/1.</text>
</comment>
<dbReference type="RefSeq" id="WP_069799255.1">
    <property type="nucleotide sequence ID" value="NZ_CP034157.1"/>
</dbReference>
<dbReference type="KEGG" id="cnr:EB819_05485"/>
<reference evidence="5 6" key="1">
    <citation type="submission" date="2016-09" db="EMBL/GenBank/DDBJ databases">
        <authorList>
            <person name="Capua I."/>
            <person name="De Benedictis P."/>
            <person name="Joannis T."/>
            <person name="Lombin L.H."/>
            <person name="Cattoli G."/>
        </authorList>
    </citation>
    <scope>NUCLEOTIDE SEQUENCE [LARGE SCALE GENOMIC DNA]</scope>
    <source>
        <strain evidence="5 6">NRS-1</strain>
    </source>
</reference>
<keyword evidence="3 4" id="KW-0448">Lipopolysaccharide biosynthesis</keyword>
<gene>
    <name evidence="4 5" type="primary">kdsB</name>
    <name evidence="5" type="ORF">BHF72_0081</name>
</gene>
<keyword evidence="2 4" id="KW-0548">Nucleotidyltransferase</keyword>
<keyword evidence="4" id="KW-0963">Cytoplasm</keyword>
<dbReference type="GO" id="GO:0008690">
    <property type="term" value="F:3-deoxy-manno-octulosonate cytidylyltransferase activity"/>
    <property type="evidence" value="ECO:0007669"/>
    <property type="project" value="UniProtKB-UniRule"/>
</dbReference>
<dbReference type="GO" id="GO:0009103">
    <property type="term" value="P:lipopolysaccharide biosynthetic process"/>
    <property type="evidence" value="ECO:0007669"/>
    <property type="project" value="UniProtKB-UniRule"/>
</dbReference>
<protein>
    <recommendedName>
        <fullName evidence="4">3-deoxy-manno-octulosonate cytidylyltransferase</fullName>
        <ecNumber evidence="4">2.7.7.38</ecNumber>
    </recommendedName>
    <alternativeName>
        <fullName evidence="4">CMP-2-keto-3-deoxyoctulosonic acid synthase</fullName>
        <shortName evidence="4">CKS</shortName>
        <shortName evidence="4">CMP-KDO synthase</shortName>
    </alternativeName>
</protein>
<dbReference type="PANTHER" id="PTHR42866:SF2">
    <property type="entry name" value="3-DEOXY-MANNO-OCTULOSONATE CYTIDYLYLTRANSFERASE, MITOCHONDRIAL"/>
    <property type="match status" value="1"/>
</dbReference>
<dbReference type="InterPro" id="IPR004528">
    <property type="entry name" value="KdsB"/>
</dbReference>
<dbReference type="CDD" id="cd02517">
    <property type="entry name" value="CMP-KDO-Synthetase"/>
    <property type="match status" value="1"/>
</dbReference>
<comment type="catalytic activity">
    <reaction evidence="4">
        <text>3-deoxy-alpha-D-manno-oct-2-ulosonate + CTP = CMP-3-deoxy-beta-D-manno-octulosonate + diphosphate</text>
        <dbReference type="Rhea" id="RHEA:23448"/>
        <dbReference type="ChEBI" id="CHEBI:33019"/>
        <dbReference type="ChEBI" id="CHEBI:37563"/>
        <dbReference type="ChEBI" id="CHEBI:85986"/>
        <dbReference type="ChEBI" id="CHEBI:85987"/>
        <dbReference type="EC" id="2.7.7.38"/>
    </reaction>
</comment>
<organism evidence="5 6">
    <name type="scientific">Cloacibacterium normanense</name>
    <dbReference type="NCBI Taxonomy" id="237258"/>
    <lineage>
        <taxon>Bacteria</taxon>
        <taxon>Pseudomonadati</taxon>
        <taxon>Bacteroidota</taxon>
        <taxon>Flavobacteriia</taxon>
        <taxon>Flavobacteriales</taxon>
        <taxon>Weeksellaceae</taxon>
    </lineage>
</organism>
<evidence type="ECO:0000313" key="6">
    <source>
        <dbReference type="Proteomes" id="UP000095601"/>
    </source>
</evidence>
<dbReference type="OrthoDB" id="9815559at2"/>
<dbReference type="PANTHER" id="PTHR42866">
    <property type="entry name" value="3-DEOXY-MANNO-OCTULOSONATE CYTIDYLYLTRANSFERASE"/>
    <property type="match status" value="1"/>
</dbReference>
<comment type="function">
    <text evidence="4">Activates KDO (a required 8-carbon sugar) for incorporation into bacterial lipopolysaccharide in Gram-negative bacteria.</text>
</comment>
<comment type="similarity">
    <text evidence="4">Belongs to the KdsB family.</text>
</comment>
<dbReference type="STRING" id="237258.SAMN04489756_10783"/>
<dbReference type="InterPro" id="IPR029044">
    <property type="entry name" value="Nucleotide-diphossugar_trans"/>
</dbReference>
<name>A0A1E5UDA2_9FLAO</name>
<evidence type="ECO:0000313" key="5">
    <source>
        <dbReference type="EMBL" id="OEL10886.1"/>
    </source>
</evidence>
<dbReference type="NCBIfam" id="NF009905">
    <property type="entry name" value="PRK13368.1"/>
    <property type="match status" value="1"/>
</dbReference>
<dbReference type="EMBL" id="MKGI01000071">
    <property type="protein sequence ID" value="OEL10886.1"/>
    <property type="molecule type" value="Genomic_DNA"/>
</dbReference>
<evidence type="ECO:0000256" key="2">
    <source>
        <dbReference type="ARBA" id="ARBA00022695"/>
    </source>
</evidence>
<sequence length="258" mass="29189">MNNLGTRNSELETLKIIAVIPARYAASRFPGKLMQILGDKTVIATTYQNVLETLLFDKVFVATDSEIIFEEITKIGGKAVMTGEHETGSDRIAEAVQNIDCDIVINVQGDEPFLKTEPLKQLIQVFKNDVDKEISLASLKIRLKEKEEIENPNNVKVITDLQNFAMYFSRSVIPYPRETSVEHLYYKHIGVYAFRKEALLKFANLAMTPLEISEKIEAIRYLENGMKIKMIETDFIGVGIDVPEDLEKAKAILSRDKS</sequence>
<evidence type="ECO:0000256" key="4">
    <source>
        <dbReference type="HAMAP-Rule" id="MF_00057"/>
    </source>
</evidence>
<dbReference type="EC" id="2.7.7.38" evidence="4"/>